<protein>
    <submittedName>
        <fullName evidence="1">Uncharacterized protein</fullName>
    </submittedName>
</protein>
<evidence type="ECO:0000313" key="2">
    <source>
        <dbReference type="Proteomes" id="UP000623129"/>
    </source>
</evidence>
<proteinExistence type="predicted"/>
<accession>A0A833QVY7</accession>
<name>A0A833QVY7_9POAL</name>
<reference evidence="1" key="1">
    <citation type="submission" date="2020-01" db="EMBL/GenBank/DDBJ databases">
        <title>Genome sequence of Kobresia littledalei, the first chromosome-level genome in the family Cyperaceae.</title>
        <authorList>
            <person name="Qu G."/>
        </authorList>
    </citation>
    <scope>NUCLEOTIDE SEQUENCE</scope>
    <source>
        <strain evidence="1">C.B.Clarke</strain>
        <tissue evidence="1">Leaf</tissue>
    </source>
</reference>
<keyword evidence="2" id="KW-1185">Reference proteome</keyword>
<sequence>MDARHLHVNLVGADELIDFNKVKMMKKGTGPRNRAGTTGLVTLTGGASHVRFDETKGYRSYGDIS</sequence>
<gene>
    <name evidence="1" type="ORF">FCM35_KLT05759</name>
</gene>
<evidence type="ECO:0000313" key="1">
    <source>
        <dbReference type="EMBL" id="KAF3328681.1"/>
    </source>
</evidence>
<dbReference type="EMBL" id="SWLB01000015">
    <property type="protein sequence ID" value="KAF3328681.1"/>
    <property type="molecule type" value="Genomic_DNA"/>
</dbReference>
<organism evidence="1 2">
    <name type="scientific">Carex littledalei</name>
    <dbReference type="NCBI Taxonomy" id="544730"/>
    <lineage>
        <taxon>Eukaryota</taxon>
        <taxon>Viridiplantae</taxon>
        <taxon>Streptophyta</taxon>
        <taxon>Embryophyta</taxon>
        <taxon>Tracheophyta</taxon>
        <taxon>Spermatophyta</taxon>
        <taxon>Magnoliopsida</taxon>
        <taxon>Liliopsida</taxon>
        <taxon>Poales</taxon>
        <taxon>Cyperaceae</taxon>
        <taxon>Cyperoideae</taxon>
        <taxon>Cariceae</taxon>
        <taxon>Carex</taxon>
        <taxon>Carex subgen. Euthyceras</taxon>
    </lineage>
</organism>
<dbReference type="Proteomes" id="UP000623129">
    <property type="component" value="Unassembled WGS sequence"/>
</dbReference>
<comment type="caution">
    <text evidence="1">The sequence shown here is derived from an EMBL/GenBank/DDBJ whole genome shotgun (WGS) entry which is preliminary data.</text>
</comment>
<dbReference type="AlphaFoldDB" id="A0A833QVY7"/>